<dbReference type="InterPro" id="IPR036249">
    <property type="entry name" value="Thioredoxin-like_sf"/>
</dbReference>
<proteinExistence type="predicted"/>
<dbReference type="EMBL" id="CAJNOM010000229">
    <property type="protein sequence ID" value="CAF1259066.1"/>
    <property type="molecule type" value="Genomic_DNA"/>
</dbReference>
<accession>A0A814EQF2</accession>
<keyword evidence="4" id="KW-1185">Reference proteome</keyword>
<reference evidence="2" key="1">
    <citation type="submission" date="2021-02" db="EMBL/GenBank/DDBJ databases">
        <authorList>
            <person name="Nowell W R."/>
        </authorList>
    </citation>
    <scope>NUCLEOTIDE SEQUENCE</scope>
</reference>
<dbReference type="PANTHER" id="PTHR10438:SF468">
    <property type="entry name" value="THIOREDOXIN-1-RELATED"/>
    <property type="match status" value="1"/>
</dbReference>
<evidence type="ECO:0000313" key="5">
    <source>
        <dbReference type="Proteomes" id="UP000663877"/>
    </source>
</evidence>
<feature type="domain" description="Thioredoxin" evidence="1">
    <location>
        <begin position="16"/>
        <end position="143"/>
    </location>
</feature>
<dbReference type="Proteomes" id="UP000663832">
    <property type="component" value="Unassembled WGS sequence"/>
</dbReference>
<dbReference type="InterPro" id="IPR050620">
    <property type="entry name" value="Thioredoxin_H-type-like"/>
</dbReference>
<dbReference type="Gene3D" id="3.40.30.10">
    <property type="entry name" value="Glutaredoxin"/>
    <property type="match status" value="1"/>
</dbReference>
<protein>
    <recommendedName>
        <fullName evidence="1">Thioredoxin domain-containing protein</fullName>
    </recommendedName>
</protein>
<dbReference type="PRINTS" id="PR00421">
    <property type="entry name" value="THIOREDOXIN"/>
</dbReference>
<evidence type="ECO:0000313" key="2">
    <source>
        <dbReference type="EMBL" id="CAF0974511.1"/>
    </source>
</evidence>
<dbReference type="Proteomes" id="UP000663877">
    <property type="component" value="Unassembled WGS sequence"/>
</dbReference>
<gene>
    <name evidence="2" type="ORF">BJG266_LOCUS14522</name>
    <name evidence="3" type="ORF">QVE165_LOCUS28944</name>
</gene>
<name>A0A814EQF2_9BILA</name>
<dbReference type="SUPFAM" id="SSF52833">
    <property type="entry name" value="Thioredoxin-like"/>
    <property type="match status" value="1"/>
</dbReference>
<dbReference type="CDD" id="cd02947">
    <property type="entry name" value="TRX_family"/>
    <property type="match status" value="1"/>
</dbReference>
<comment type="caution">
    <text evidence="2">The sequence shown here is derived from an EMBL/GenBank/DDBJ whole genome shotgun (WGS) entry which is preliminary data.</text>
</comment>
<dbReference type="Pfam" id="PF00085">
    <property type="entry name" value="Thioredoxin"/>
    <property type="match status" value="1"/>
</dbReference>
<organism evidence="2 5">
    <name type="scientific">Adineta steineri</name>
    <dbReference type="NCBI Taxonomy" id="433720"/>
    <lineage>
        <taxon>Eukaryota</taxon>
        <taxon>Metazoa</taxon>
        <taxon>Spiralia</taxon>
        <taxon>Gnathifera</taxon>
        <taxon>Rotifera</taxon>
        <taxon>Eurotatoria</taxon>
        <taxon>Bdelloidea</taxon>
        <taxon>Adinetida</taxon>
        <taxon>Adinetidae</taxon>
        <taxon>Adineta</taxon>
    </lineage>
</organism>
<evidence type="ECO:0000313" key="3">
    <source>
        <dbReference type="EMBL" id="CAF1259066.1"/>
    </source>
</evidence>
<evidence type="ECO:0000259" key="1">
    <source>
        <dbReference type="PROSITE" id="PS51352"/>
    </source>
</evidence>
<evidence type="ECO:0000313" key="4">
    <source>
        <dbReference type="Proteomes" id="UP000663832"/>
    </source>
</evidence>
<dbReference type="OrthoDB" id="2121326at2759"/>
<dbReference type="PROSITE" id="PS51352">
    <property type="entry name" value="THIOREDOXIN_2"/>
    <property type="match status" value="1"/>
</dbReference>
<dbReference type="AlphaFoldDB" id="A0A814EQF2"/>
<dbReference type="EMBL" id="CAJNOI010000061">
    <property type="protein sequence ID" value="CAF0974511.1"/>
    <property type="molecule type" value="Genomic_DNA"/>
</dbReference>
<dbReference type="InterPro" id="IPR013766">
    <property type="entry name" value="Thioredoxin_domain"/>
</dbReference>
<dbReference type="PANTHER" id="PTHR10438">
    <property type="entry name" value="THIOREDOXIN"/>
    <property type="match status" value="1"/>
</dbReference>
<sequence length="143" mass="16496">MMGSCFSNKESVAVSSDINQSNQDFSLPLNQYVNKIHEITTQEEFNNLITHIQNQNILILCDFYAIWCPPCLQCAPTIEKWGLNDYKTSVIFIKIDVDQNSELSNQYSVRALPTFILFKQGKEIFRLTGSDLLKLKKEIDRLK</sequence>